<dbReference type="HAMAP" id="MF_00267">
    <property type="entry name" value="MinC"/>
    <property type="match status" value="1"/>
</dbReference>
<comment type="subunit">
    <text evidence="6">Interacts with MinD and FtsZ.</text>
</comment>
<dbReference type="AlphaFoldDB" id="A0A1T4VD14"/>
<evidence type="ECO:0000256" key="6">
    <source>
        <dbReference type="HAMAP-Rule" id="MF_00267"/>
    </source>
</evidence>
<gene>
    <name evidence="6" type="primary">minC</name>
    <name evidence="8" type="ORF">SAMN02745213_01322</name>
</gene>
<evidence type="ECO:0000256" key="4">
    <source>
        <dbReference type="ARBA" id="ARBA00023306"/>
    </source>
</evidence>
<keyword evidence="9" id="KW-1185">Reference proteome</keyword>
<dbReference type="SUPFAM" id="SSF63848">
    <property type="entry name" value="Cell-division inhibitor MinC, C-terminal domain"/>
    <property type="match status" value="1"/>
</dbReference>
<dbReference type="GO" id="GO:0051302">
    <property type="term" value="P:regulation of cell division"/>
    <property type="evidence" value="ECO:0007669"/>
    <property type="project" value="InterPro"/>
</dbReference>
<name>A0A1T4VD14_9GAMM</name>
<accession>A0A1T4VD14</accession>
<evidence type="ECO:0000313" key="8">
    <source>
        <dbReference type="EMBL" id="SKA62879.1"/>
    </source>
</evidence>
<dbReference type="InterPro" id="IPR036145">
    <property type="entry name" value="MinC_C_sf"/>
</dbReference>
<dbReference type="InterPro" id="IPR016098">
    <property type="entry name" value="CAP/MinC_C"/>
</dbReference>
<dbReference type="STRING" id="83771.SAMN02910357_01045"/>
<dbReference type="InterPro" id="IPR013033">
    <property type="entry name" value="MinC"/>
</dbReference>
<comment type="similarity">
    <text evidence="1 6">Belongs to the MinC family.</text>
</comment>
<reference evidence="9" key="1">
    <citation type="submission" date="2017-02" db="EMBL/GenBank/DDBJ databases">
        <authorList>
            <person name="Varghese N."/>
            <person name="Submissions S."/>
        </authorList>
    </citation>
    <scope>NUCLEOTIDE SEQUENCE [LARGE SCALE GENOMIC DNA]</scope>
    <source>
        <strain evidence="9">DSM 3072</strain>
    </source>
</reference>
<evidence type="ECO:0000256" key="2">
    <source>
        <dbReference type="ARBA" id="ARBA00022618"/>
    </source>
</evidence>
<evidence type="ECO:0000256" key="3">
    <source>
        <dbReference type="ARBA" id="ARBA00023210"/>
    </source>
</evidence>
<evidence type="ECO:0000256" key="5">
    <source>
        <dbReference type="ARBA" id="ARBA00025606"/>
    </source>
</evidence>
<keyword evidence="2 6" id="KW-0132">Cell division</keyword>
<protein>
    <recommendedName>
        <fullName evidence="6">Probable septum site-determining protein MinC</fullName>
    </recommendedName>
</protein>
<feature type="domain" description="Septum formation inhibitor MinC C-terminal" evidence="7">
    <location>
        <begin position="158"/>
        <end position="255"/>
    </location>
</feature>
<keyword evidence="3 6" id="KW-0717">Septation</keyword>
<evidence type="ECO:0000259" key="7">
    <source>
        <dbReference type="Pfam" id="PF03775"/>
    </source>
</evidence>
<dbReference type="PANTHER" id="PTHR34108:SF1">
    <property type="entry name" value="SEPTUM SITE-DETERMINING PROTEIN MINC"/>
    <property type="match status" value="1"/>
</dbReference>
<comment type="function">
    <text evidence="5 6">Cell division inhibitor that blocks the formation of polar Z ring septums. Rapidly oscillates between the poles of the cell to destabilize FtsZ filaments that have formed before they mature into polar Z rings. Prevents FtsZ polymerization.</text>
</comment>
<evidence type="ECO:0000313" key="9">
    <source>
        <dbReference type="Proteomes" id="UP000242432"/>
    </source>
</evidence>
<dbReference type="GO" id="GO:0000917">
    <property type="term" value="P:division septum assembly"/>
    <property type="evidence" value="ECO:0007669"/>
    <property type="project" value="UniProtKB-KW"/>
</dbReference>
<evidence type="ECO:0000256" key="1">
    <source>
        <dbReference type="ARBA" id="ARBA00006291"/>
    </source>
</evidence>
<dbReference type="InterPro" id="IPR005526">
    <property type="entry name" value="Septum_form_inhib_MinC_C"/>
</dbReference>
<dbReference type="Gene3D" id="2.160.20.70">
    <property type="match status" value="1"/>
</dbReference>
<dbReference type="Gene3D" id="3.30.70.260">
    <property type="match status" value="1"/>
</dbReference>
<dbReference type="Proteomes" id="UP000242432">
    <property type="component" value="Unassembled WGS sequence"/>
</dbReference>
<dbReference type="GO" id="GO:1901891">
    <property type="term" value="P:regulation of cell septum assembly"/>
    <property type="evidence" value="ECO:0007669"/>
    <property type="project" value="InterPro"/>
</dbReference>
<dbReference type="Pfam" id="PF03775">
    <property type="entry name" value="MinC_C"/>
    <property type="match status" value="1"/>
</dbReference>
<organism evidence="8 9">
    <name type="scientific">Succinivibrio dextrinosolvens DSM 3072</name>
    <dbReference type="NCBI Taxonomy" id="1123324"/>
    <lineage>
        <taxon>Bacteria</taxon>
        <taxon>Pseudomonadati</taxon>
        <taxon>Pseudomonadota</taxon>
        <taxon>Gammaproteobacteria</taxon>
        <taxon>Aeromonadales</taxon>
        <taxon>Succinivibrionaceae</taxon>
        <taxon>Succinivibrio</taxon>
    </lineage>
</organism>
<dbReference type="PANTHER" id="PTHR34108">
    <property type="entry name" value="SEPTUM SITE-DETERMINING PROTEIN MINC"/>
    <property type="match status" value="1"/>
</dbReference>
<dbReference type="RefSeq" id="WP_078928801.1">
    <property type="nucleotide sequence ID" value="NZ_FUXX01000020.1"/>
</dbReference>
<keyword evidence="4 6" id="KW-0131">Cell cycle</keyword>
<proteinExistence type="inferred from homology"/>
<dbReference type="EMBL" id="FUXX01000020">
    <property type="protein sequence ID" value="SKA62879.1"/>
    <property type="molecule type" value="Genomic_DNA"/>
</dbReference>
<sequence>MDSFADTGDTNMGASISRTGYSFNTIEMHKGTVEELTELLEQKVLPRAEIYRNSPVVIDAANIDYLKDLDFELLSSTCKNYGLFLIGISGILTEDRAKTLIERNIPIVNSTKFARMREENFKPRVITKTVEVKVPVHIPEPYEVKVPYEVRVTEPMMVVSHSLRSGECISAPDTSVLILGNVARTARIIASHNVFVFGDMHGEVYAGSPKDKDTDGYEKGIIYVSGVFQPTLVAIAGNYQTADDMENNQSLKSLYGEDSSVIVSLNGRSLNYCHVKDVQTIQSRF</sequence>
<dbReference type="GO" id="GO:0000902">
    <property type="term" value="P:cell morphogenesis"/>
    <property type="evidence" value="ECO:0007669"/>
    <property type="project" value="InterPro"/>
</dbReference>